<dbReference type="InterPro" id="IPR036291">
    <property type="entry name" value="NAD(P)-bd_dom_sf"/>
</dbReference>
<dbReference type="PANTHER" id="PTHR42901:SF1">
    <property type="entry name" value="ALCOHOL DEHYDROGENASE"/>
    <property type="match status" value="1"/>
</dbReference>
<dbReference type="SUPFAM" id="SSF51735">
    <property type="entry name" value="NAD(P)-binding Rossmann-fold domains"/>
    <property type="match status" value="1"/>
</dbReference>
<name>A0A6J6BKH5_9ZZZZ</name>
<evidence type="ECO:0000313" key="4">
    <source>
        <dbReference type="EMBL" id="CAB4604180.1"/>
    </source>
</evidence>
<proteinExistence type="inferred from homology"/>
<dbReference type="GO" id="GO:0016491">
    <property type="term" value="F:oxidoreductase activity"/>
    <property type="evidence" value="ECO:0007669"/>
    <property type="project" value="UniProtKB-KW"/>
</dbReference>
<dbReference type="AlphaFoldDB" id="A0A6J6BKH5"/>
<organism evidence="3">
    <name type="scientific">freshwater metagenome</name>
    <dbReference type="NCBI Taxonomy" id="449393"/>
    <lineage>
        <taxon>unclassified sequences</taxon>
        <taxon>metagenomes</taxon>
        <taxon>ecological metagenomes</taxon>
    </lineage>
</organism>
<sequence>MRIIVISATSVLAKCCVENWANRANHEFVLVGRDHSRIQSTVSDLSIRFPMSTFTGEVLDFMAPAQIQDLLDSLFQKRVDLVLIAQGSGTSQIMASRDLGYLAAELQLNAVSVALFAEGCTQKALKANHGTVGVIGSVAGDRGRAYNYAYGSSKGLIEVFVEGLQQRVAGSGVSICLIKPGPTETPMTRGHKGRFADPKAVAKLINEGLDKKSRVIYAPRVWRSVMLVVRFIPFVIFKKLKF</sequence>
<comment type="similarity">
    <text evidence="1">Belongs to the short-chain dehydrogenases/reductases (SDR) family.</text>
</comment>
<dbReference type="InterPro" id="IPR002347">
    <property type="entry name" value="SDR_fam"/>
</dbReference>
<dbReference type="Gene3D" id="3.40.50.720">
    <property type="entry name" value="NAD(P)-binding Rossmann-like Domain"/>
    <property type="match status" value="1"/>
</dbReference>
<protein>
    <submittedName>
        <fullName evidence="3">Unannotated protein</fullName>
    </submittedName>
</protein>
<evidence type="ECO:0000256" key="2">
    <source>
        <dbReference type="ARBA" id="ARBA00023002"/>
    </source>
</evidence>
<dbReference type="PANTHER" id="PTHR42901">
    <property type="entry name" value="ALCOHOL DEHYDROGENASE"/>
    <property type="match status" value="1"/>
</dbReference>
<dbReference type="EMBL" id="CAEZSN010000031">
    <property type="protein sequence ID" value="CAB4538909.1"/>
    <property type="molecule type" value="Genomic_DNA"/>
</dbReference>
<reference evidence="3" key="1">
    <citation type="submission" date="2020-05" db="EMBL/GenBank/DDBJ databases">
        <authorList>
            <person name="Chiriac C."/>
            <person name="Salcher M."/>
            <person name="Ghai R."/>
            <person name="Kavagutti S V."/>
        </authorList>
    </citation>
    <scope>NUCLEOTIDE SEQUENCE</scope>
</reference>
<gene>
    <name evidence="3" type="ORF">UFOPK1433_00396</name>
    <name evidence="4" type="ORF">UFOPK1843_00385</name>
</gene>
<dbReference type="Pfam" id="PF00106">
    <property type="entry name" value="adh_short"/>
    <property type="match status" value="1"/>
</dbReference>
<evidence type="ECO:0000313" key="3">
    <source>
        <dbReference type="EMBL" id="CAB4538909.1"/>
    </source>
</evidence>
<keyword evidence="2" id="KW-0560">Oxidoreductase</keyword>
<accession>A0A6J6BKH5</accession>
<dbReference type="EMBL" id="CAEZUR010000021">
    <property type="protein sequence ID" value="CAB4604180.1"/>
    <property type="molecule type" value="Genomic_DNA"/>
</dbReference>
<evidence type="ECO:0000256" key="1">
    <source>
        <dbReference type="ARBA" id="ARBA00006484"/>
    </source>
</evidence>